<dbReference type="CDD" id="cd22884">
    <property type="entry name" value="TOM22"/>
    <property type="match status" value="1"/>
</dbReference>
<dbReference type="AlphaFoldDB" id="A0AAX4PJD7"/>
<evidence type="ECO:0000256" key="11">
    <source>
        <dbReference type="ARBA" id="ARBA00023170"/>
    </source>
</evidence>
<evidence type="ECO:0000256" key="8">
    <source>
        <dbReference type="ARBA" id="ARBA00023010"/>
    </source>
</evidence>
<keyword evidence="10 12" id="KW-0472">Membrane</keyword>
<reference evidence="13 14" key="1">
    <citation type="submission" date="2024-03" db="EMBL/GenBank/DDBJ databases">
        <title>Complete genome sequence of the green alga Chloropicon roscoffensis RCC1871.</title>
        <authorList>
            <person name="Lemieux C."/>
            <person name="Pombert J.-F."/>
            <person name="Otis C."/>
            <person name="Turmel M."/>
        </authorList>
    </citation>
    <scope>NUCLEOTIDE SEQUENCE [LARGE SCALE GENOMIC DNA]</scope>
    <source>
        <strain evidence="13 14">RCC1871</strain>
    </source>
</reference>
<dbReference type="Proteomes" id="UP001472866">
    <property type="component" value="Chromosome 13"/>
</dbReference>
<dbReference type="InterPro" id="IPR005683">
    <property type="entry name" value="Tom22"/>
</dbReference>
<dbReference type="GO" id="GO:0005741">
    <property type="term" value="C:mitochondrial outer membrane"/>
    <property type="evidence" value="ECO:0007669"/>
    <property type="project" value="UniProtKB-SubCell"/>
</dbReference>
<sequence length="79" mass="8459">MSEIVSAGAGASKKNGSVQKRILKTAKKLFASTGKAAWIVSTTFLVLVVPLIIETDREQQLVELEQQQMGVLTATKPSS</sequence>
<evidence type="ECO:0000256" key="2">
    <source>
        <dbReference type="ARBA" id="ARBA00009874"/>
    </source>
</evidence>
<proteinExistence type="inferred from homology"/>
<evidence type="ECO:0000256" key="10">
    <source>
        <dbReference type="ARBA" id="ARBA00023136"/>
    </source>
</evidence>
<accession>A0AAX4PJD7</accession>
<evidence type="ECO:0000256" key="12">
    <source>
        <dbReference type="SAM" id="Phobius"/>
    </source>
</evidence>
<organism evidence="13 14">
    <name type="scientific">Chloropicon roscoffensis</name>
    <dbReference type="NCBI Taxonomy" id="1461544"/>
    <lineage>
        <taxon>Eukaryota</taxon>
        <taxon>Viridiplantae</taxon>
        <taxon>Chlorophyta</taxon>
        <taxon>Chloropicophyceae</taxon>
        <taxon>Chloropicales</taxon>
        <taxon>Chloropicaceae</taxon>
        <taxon>Chloropicon</taxon>
    </lineage>
</organism>
<keyword evidence="8" id="KW-0811">Translocation</keyword>
<keyword evidence="11 13" id="KW-0675">Receptor</keyword>
<evidence type="ECO:0000256" key="7">
    <source>
        <dbReference type="ARBA" id="ARBA00022989"/>
    </source>
</evidence>
<keyword evidence="9" id="KW-0496">Mitochondrion</keyword>
<keyword evidence="14" id="KW-1185">Reference proteome</keyword>
<evidence type="ECO:0000256" key="3">
    <source>
        <dbReference type="ARBA" id="ARBA00022448"/>
    </source>
</evidence>
<name>A0AAX4PJD7_9CHLO</name>
<evidence type="ECO:0000256" key="6">
    <source>
        <dbReference type="ARBA" id="ARBA00022927"/>
    </source>
</evidence>
<evidence type="ECO:0000256" key="5">
    <source>
        <dbReference type="ARBA" id="ARBA00022787"/>
    </source>
</evidence>
<evidence type="ECO:0000256" key="1">
    <source>
        <dbReference type="ARBA" id="ARBA00004572"/>
    </source>
</evidence>
<keyword evidence="5" id="KW-1000">Mitochondrion outer membrane</keyword>
<evidence type="ECO:0000256" key="9">
    <source>
        <dbReference type="ARBA" id="ARBA00023128"/>
    </source>
</evidence>
<dbReference type="EMBL" id="CP151513">
    <property type="protein sequence ID" value="WZN65720.1"/>
    <property type="molecule type" value="Genomic_DNA"/>
</dbReference>
<feature type="transmembrane region" description="Helical" evidence="12">
    <location>
        <begin position="29"/>
        <end position="53"/>
    </location>
</feature>
<evidence type="ECO:0000313" key="14">
    <source>
        <dbReference type="Proteomes" id="UP001472866"/>
    </source>
</evidence>
<evidence type="ECO:0000313" key="13">
    <source>
        <dbReference type="EMBL" id="WZN65720.1"/>
    </source>
</evidence>
<dbReference type="GO" id="GO:0006886">
    <property type="term" value="P:intracellular protein transport"/>
    <property type="evidence" value="ECO:0007669"/>
    <property type="project" value="InterPro"/>
</dbReference>
<dbReference type="Pfam" id="PF04281">
    <property type="entry name" value="Tom22"/>
    <property type="match status" value="1"/>
</dbReference>
<keyword evidence="4 12" id="KW-0812">Transmembrane</keyword>
<comment type="similarity">
    <text evidence="2">Belongs to the Tom22 family.</text>
</comment>
<evidence type="ECO:0000256" key="4">
    <source>
        <dbReference type="ARBA" id="ARBA00022692"/>
    </source>
</evidence>
<dbReference type="PANTHER" id="PTHR46867:SF4">
    <property type="entry name" value="MITOCHONDRIAL IMPORT RECEPTOR SUBUNIT TOM9-2"/>
    <property type="match status" value="1"/>
</dbReference>
<keyword evidence="6" id="KW-0653">Protein transport</keyword>
<keyword evidence="3" id="KW-0813">Transport</keyword>
<dbReference type="InterPro" id="IPR017411">
    <property type="entry name" value="Tom22_pln"/>
</dbReference>
<gene>
    <name evidence="13" type="ORF">HKI87_13g72820</name>
</gene>
<comment type="subcellular location">
    <subcellularLocation>
        <location evidence="1">Mitochondrion outer membrane</location>
        <topology evidence="1">Single-pass membrane protein</topology>
    </subcellularLocation>
</comment>
<dbReference type="PANTHER" id="PTHR46867">
    <property type="entry name" value="MITOCHONDRIAL IMPORT RECEPTOR SUBUNIT TOM9-2"/>
    <property type="match status" value="1"/>
</dbReference>
<protein>
    <submittedName>
        <fullName evidence="13">Mitochondrial import receptor subunit TOM9</fullName>
    </submittedName>
</protein>
<keyword evidence="7 12" id="KW-1133">Transmembrane helix</keyword>